<dbReference type="AlphaFoldDB" id="A0A1D1ZQS0"/>
<accession>A0A1D1ZQS0</accession>
<dbReference type="SUPFAM" id="SSF53187">
    <property type="entry name" value="Zn-dependent exopeptidases"/>
    <property type="match status" value="1"/>
</dbReference>
<dbReference type="Pfam" id="PF01546">
    <property type="entry name" value="Peptidase_M20"/>
    <property type="match status" value="1"/>
</dbReference>
<gene>
    <name evidence="6" type="ORF">g.44236</name>
</gene>
<feature type="compositionally biased region" description="Low complexity" evidence="4">
    <location>
        <begin position="8"/>
        <end position="23"/>
    </location>
</feature>
<feature type="domain" description="Peptidase M20 dimerisation" evidence="5">
    <location>
        <begin position="150"/>
        <end position="307"/>
    </location>
</feature>
<dbReference type="EMBL" id="GDKF01009431">
    <property type="protein sequence ID" value="JAT69191.1"/>
    <property type="molecule type" value="Transcribed_RNA"/>
</dbReference>
<dbReference type="PANTHER" id="PTHR43270">
    <property type="entry name" value="BETA-ALA-HIS DIPEPTIDASE"/>
    <property type="match status" value="1"/>
</dbReference>
<evidence type="ECO:0000259" key="5">
    <source>
        <dbReference type="Pfam" id="PF07687"/>
    </source>
</evidence>
<dbReference type="Pfam" id="PF07687">
    <property type="entry name" value="M20_dimer"/>
    <property type="match status" value="1"/>
</dbReference>
<reference evidence="6" key="1">
    <citation type="submission" date="2015-08" db="EMBL/GenBank/DDBJ databases">
        <authorList>
            <person name="Babu N.S."/>
            <person name="Beckwith C.J."/>
            <person name="Beseler K.G."/>
            <person name="Brison A."/>
            <person name="Carone J.V."/>
            <person name="Caskin T.P."/>
            <person name="Diamond M."/>
            <person name="Durham M.E."/>
            <person name="Foxe J.M."/>
            <person name="Go M."/>
            <person name="Henderson B.A."/>
            <person name="Jones I.B."/>
            <person name="McGettigan J.A."/>
            <person name="Micheletti S.J."/>
            <person name="Nasrallah M.E."/>
            <person name="Ortiz D."/>
            <person name="Piller C.R."/>
            <person name="Privatt S.R."/>
            <person name="Schneider S.L."/>
            <person name="Sharp S."/>
            <person name="Smith T.C."/>
            <person name="Stanton J.D."/>
            <person name="Ullery H.E."/>
            <person name="Wilson R.J."/>
            <person name="Serrano M.G."/>
            <person name="Buck G."/>
            <person name="Lee V."/>
            <person name="Wang Y."/>
            <person name="Carvalho R."/>
            <person name="Voegtly L."/>
            <person name="Shi R."/>
            <person name="Duckworth R."/>
            <person name="Johnson A."/>
            <person name="Loviza R."/>
            <person name="Walstead R."/>
            <person name="Shah Z."/>
            <person name="Kiflezghi M."/>
            <person name="Wade K."/>
            <person name="Ball S.L."/>
            <person name="Bradley K.W."/>
            <person name="Asai D.J."/>
            <person name="Bowman C.A."/>
            <person name="Russell D.A."/>
            <person name="Pope W.H."/>
            <person name="Jacobs-Sera D."/>
            <person name="Hendrix R.W."/>
            <person name="Hatfull G.F."/>
        </authorList>
    </citation>
    <scope>NUCLEOTIDE SEQUENCE</scope>
</reference>
<evidence type="ECO:0000313" key="6">
    <source>
        <dbReference type="EMBL" id="JAT69191.1"/>
    </source>
</evidence>
<dbReference type="InterPro" id="IPR051458">
    <property type="entry name" value="Cyt/Met_Dipeptidase"/>
</dbReference>
<feature type="region of interest" description="Disordered" evidence="4">
    <location>
        <begin position="1"/>
        <end position="32"/>
    </location>
</feature>
<dbReference type="GO" id="GO:0046872">
    <property type="term" value="F:metal ion binding"/>
    <property type="evidence" value="ECO:0007669"/>
    <property type="project" value="UniProtKB-KW"/>
</dbReference>
<dbReference type="PANTHER" id="PTHR43270:SF12">
    <property type="entry name" value="SUCCINYL-DIAMINOPIMELATE DESUCCINYLASE"/>
    <property type="match status" value="1"/>
</dbReference>
<sequence>MTSSPRNPSTSGPPGHSTPRSGTASCTAAARPTTREASWPPCRRAAGWRPHRMRRAGGQCGACCCDVRCAEPSRRGHCDAPQAVEAVLRGGGGLRALNVKVLIEGEEEVLSPHLEDFLAAHASLLAADFALSADGGQVGEGRPSLTLGYRGAAGIEVQVGALARDVHSGMYGGAVQNPVRALAQLLGSMFNADGSVAVRGFYDRVRPITQADRDDILAYNYDEDEELKGGVGAVEAYGEEGFSSLERLWLRPTLEIVGFKGGHTGEGMKTIVPATAVAKLAARLVADQRPGEVVALLEAHIAAHHPPACNVTVRELGFAANPYSLDRASPVLATAAEVLREVLGAAPVHDRCGATIPALAAFQTLLGIDTVPFAFALPGDGPHAPDERVKLSMFHKGREAYVRLLHRLDGWGESGPGGPAEDRSEL</sequence>
<dbReference type="Gene3D" id="3.30.70.360">
    <property type="match status" value="1"/>
</dbReference>
<keyword evidence="2" id="KW-0479">Metal-binding</keyword>
<organism evidence="6">
    <name type="scientific">Auxenochlorella protothecoides</name>
    <name type="common">Green microalga</name>
    <name type="synonym">Chlorella protothecoides</name>
    <dbReference type="NCBI Taxonomy" id="3075"/>
    <lineage>
        <taxon>Eukaryota</taxon>
        <taxon>Viridiplantae</taxon>
        <taxon>Chlorophyta</taxon>
        <taxon>core chlorophytes</taxon>
        <taxon>Trebouxiophyceae</taxon>
        <taxon>Chlorellales</taxon>
        <taxon>Chlorellaceae</taxon>
        <taxon>Auxenochlorella</taxon>
    </lineage>
</organism>
<evidence type="ECO:0000256" key="3">
    <source>
        <dbReference type="ARBA" id="ARBA00022801"/>
    </source>
</evidence>
<dbReference type="InterPro" id="IPR002933">
    <property type="entry name" value="Peptidase_M20"/>
</dbReference>
<evidence type="ECO:0000256" key="4">
    <source>
        <dbReference type="SAM" id="MobiDB-lite"/>
    </source>
</evidence>
<protein>
    <recommendedName>
        <fullName evidence="5">Peptidase M20 dimerisation domain-containing protein</fullName>
    </recommendedName>
</protein>
<evidence type="ECO:0000256" key="1">
    <source>
        <dbReference type="ARBA" id="ARBA00022670"/>
    </source>
</evidence>
<keyword evidence="3" id="KW-0378">Hydrolase</keyword>
<dbReference type="GO" id="GO:0008233">
    <property type="term" value="F:peptidase activity"/>
    <property type="evidence" value="ECO:0007669"/>
    <property type="project" value="UniProtKB-KW"/>
</dbReference>
<evidence type="ECO:0000256" key="2">
    <source>
        <dbReference type="ARBA" id="ARBA00022723"/>
    </source>
</evidence>
<keyword evidence="1" id="KW-0645">Protease</keyword>
<dbReference type="GO" id="GO:0006508">
    <property type="term" value="P:proteolysis"/>
    <property type="evidence" value="ECO:0007669"/>
    <property type="project" value="UniProtKB-KW"/>
</dbReference>
<proteinExistence type="predicted"/>
<name>A0A1D1ZQS0_AUXPR</name>
<dbReference type="InterPro" id="IPR011650">
    <property type="entry name" value="Peptidase_M20_dimer"/>
</dbReference>